<dbReference type="GO" id="GO:0006623">
    <property type="term" value="P:protein targeting to vacuole"/>
    <property type="evidence" value="ECO:0007669"/>
    <property type="project" value="TreeGrafter"/>
</dbReference>
<dbReference type="PANTHER" id="PTHR16166">
    <property type="entry name" value="VACUOLAR PROTEIN SORTING-ASSOCIATED PROTEIN VPS13"/>
    <property type="match status" value="1"/>
</dbReference>
<dbReference type="InterPro" id="IPR026847">
    <property type="entry name" value="VPS13"/>
</dbReference>
<gene>
    <name evidence="3" type="ORF">QYM36_010600</name>
</gene>
<evidence type="ECO:0000313" key="3">
    <source>
        <dbReference type="EMBL" id="KAK2716080.1"/>
    </source>
</evidence>
<comment type="caution">
    <text evidence="3">The sequence shown here is derived from an EMBL/GenBank/DDBJ whole genome shotgun (WGS) entry which is preliminary data.</text>
</comment>
<dbReference type="Proteomes" id="UP001187531">
    <property type="component" value="Unassembled WGS sequence"/>
</dbReference>
<protein>
    <submittedName>
        <fullName evidence="3">Uncharacterized protein</fullName>
    </submittedName>
</protein>
<dbReference type="EMBL" id="JAVRJZ010000012">
    <property type="protein sequence ID" value="KAK2716080.1"/>
    <property type="molecule type" value="Genomic_DNA"/>
</dbReference>
<dbReference type="PANTHER" id="PTHR16166:SF93">
    <property type="entry name" value="INTERMEMBRANE LIPID TRANSFER PROTEIN VPS13"/>
    <property type="match status" value="1"/>
</dbReference>
<evidence type="ECO:0000313" key="4">
    <source>
        <dbReference type="Proteomes" id="UP001187531"/>
    </source>
</evidence>
<comment type="similarity">
    <text evidence="1">Belongs to the VPS13 family.</text>
</comment>
<keyword evidence="4" id="KW-1185">Reference proteome</keyword>
<keyword evidence="2" id="KW-0175">Coiled coil</keyword>
<sequence length="1484" mass="171600">MLDRNEVVISKLILEKFFTKFDKFKQNEYRNLYLMPNILIDLLNIPYKIKVGHVESIIIPVSDIVSGTAWKLHISGVDILIEPSKSDGNRENYQQEELDKNIISFFRRQMQATLEKAQSAIEPTLAKVIENLEITIENVKIRYEDEIDIDNTPFAIDVTLKKLKLKKSNMERAQDALCEKNGKAKIFKIYFNSCPKERFCSLSQEDALRALQSEIRGQEILQFSCKMKVLLCLKSLKDIKYAFTYTILKNKDRSINGRMDSNQLMKIVQIYEMWTKSTPKSNRFKLATKKWIAQKNYVNKFLEEAKSSIQELQLQELQKFNYKNSSKFMFWSLLSWQLWKSKFREIKKLSFLSKISGLISNKNKEKNPLLNVEEATDLEQFNLKKGMELNTDTFDSLLKFILEWFCYEIVLISRDKTYKIKIETENSNVLVKQREKTEKLKPKFKAKFRLESLTFDAGLQHQKSGQNAGLQHIGQLRFKEANANAKYFETKKLAWQEFKFEMSAVEIGSSHCGKILRKQDKILRKPDEKNKENVEKSAVEIESTHCDKNLRKSDEESKEKVVVIKVKKQPQTDSALINIWTNRVDCKVTTGNLLFLYYSTYISEIKTFVADVSLLFDNNISKKVKDAIALLKTQVDLMKNQLIYDVCIKAPTIIIPESSTKSSAEVVLNLGEFSLKNKFGVVSKDESQVLKDVYDQYEVKLEKIHLFLRENKNEGKYTIETNIFEEKEFTIHINKMICKTLEYTQQIENETDEIFFKVDYKNLPTLKKILSIYMNQTAIIENSHTTEPKDFSELFSPKSTSKDDFREFCFIDSLKEGSALSSNATSGLQQSNQNEIITINPVNITVDVETETCLIHVANCIKYLKISNWTTNLESKVKLSLEASYQQPNQEELKIFQRKDKETPLMVDIEACRNPRGKTSKDLEWSLKIKVPERIDLTIYESLLCEPKENEDTSLKIFSFVNLTDIEIDCKNEGDEITLMPDSHPKIFHTKENKFRMGYLGYWSGVCILNPGSQHRIKIKTAEKVYIILADVSFSSSPLRVELNPAMQIVNFTTYDLKYLLVSDGYLSKCNLTKEKEEKCLLPNCKSAIWTSNSKRAKVVVRHGVYDFDPVPLIPFSALIKTPGGGGALFFECVTIDRKITLLIYPYAVGLAPWEIYNLHSQSLKYGQRNCLPLTLGSYEKVLYVWKNPLKDPILVLKKGTWSSEINLKLIDSIQTAKWTESNLIDTNVRKLLKESENSIQACPENIYWLTKVINNQRSIIITGDKALLKQITEYDNPLTEMSLELEGLGLSVLNEENKKEITYYNVFRPQLSETGNRQCFQSGAYFSYTISKHNLRKFEFKLAAMKIYNELEGRHYPVLLDQKHEKTDEPFVDLSGEYRAQPNGTMSDIDFRMKIKKFIICLDPSYTKFLKQTEGLSEKAMKIINSLTSSKPETGERSYFKKFILKGTSVITIEDAIEVQLTSDQDEPHKYHQGQKTLTVTVE</sequence>
<name>A0AA88HQH9_ARTSF</name>
<evidence type="ECO:0000256" key="1">
    <source>
        <dbReference type="ARBA" id="ARBA00006545"/>
    </source>
</evidence>
<evidence type="ECO:0000256" key="2">
    <source>
        <dbReference type="SAM" id="Coils"/>
    </source>
</evidence>
<reference evidence="3" key="1">
    <citation type="submission" date="2023-07" db="EMBL/GenBank/DDBJ databases">
        <title>Chromosome-level genome assembly of Artemia franciscana.</title>
        <authorList>
            <person name="Jo E."/>
        </authorList>
    </citation>
    <scope>NUCLEOTIDE SEQUENCE</scope>
    <source>
        <tissue evidence="3">Whole body</tissue>
    </source>
</reference>
<feature type="coiled-coil region" evidence="2">
    <location>
        <begin position="129"/>
        <end position="180"/>
    </location>
</feature>
<proteinExistence type="inferred from homology"/>
<organism evidence="3 4">
    <name type="scientific">Artemia franciscana</name>
    <name type="common">Brine shrimp</name>
    <name type="synonym">Artemia sanfranciscana</name>
    <dbReference type="NCBI Taxonomy" id="6661"/>
    <lineage>
        <taxon>Eukaryota</taxon>
        <taxon>Metazoa</taxon>
        <taxon>Ecdysozoa</taxon>
        <taxon>Arthropoda</taxon>
        <taxon>Crustacea</taxon>
        <taxon>Branchiopoda</taxon>
        <taxon>Anostraca</taxon>
        <taxon>Artemiidae</taxon>
        <taxon>Artemia</taxon>
    </lineage>
</organism>
<accession>A0AA88HQH9</accession>
<dbReference type="GO" id="GO:0045053">
    <property type="term" value="P:protein retention in Golgi apparatus"/>
    <property type="evidence" value="ECO:0007669"/>
    <property type="project" value="TreeGrafter"/>
</dbReference>